<protein>
    <submittedName>
        <fullName evidence="1">Uncharacterized protein</fullName>
    </submittedName>
</protein>
<sequence length="169" mass="18248">MNNVMITTNPPKKKKSPNFISQSIVRNICPIMKVKNMFTETLIDCPADRISMGKTSLGTSQPKGPHDQANAATYTQIMATVMFPSPLLNVPRPSTPNTLAMMEPTAIYNKKKNRIIMSVPPTRNKGLLPNLSTVNMDISVANTLTSPVMTAVINAAPSPNPSVLNKTGA</sequence>
<comment type="caution">
    <text evidence="1">The sequence shown here is derived from an EMBL/GenBank/DDBJ whole genome shotgun (WGS) entry which is preliminary data.</text>
</comment>
<keyword evidence="2" id="KW-1185">Reference proteome</keyword>
<dbReference type="OrthoDB" id="1733086at2759"/>
<dbReference type="Proteomes" id="UP000824120">
    <property type="component" value="Chromosome 1"/>
</dbReference>
<dbReference type="EMBL" id="JACXVP010000001">
    <property type="protein sequence ID" value="KAG5628800.1"/>
    <property type="molecule type" value="Genomic_DNA"/>
</dbReference>
<gene>
    <name evidence="1" type="ORF">H5410_000517</name>
</gene>
<evidence type="ECO:0000313" key="1">
    <source>
        <dbReference type="EMBL" id="KAG5628800.1"/>
    </source>
</evidence>
<proteinExistence type="predicted"/>
<name>A0A9J6AWE1_SOLCO</name>
<accession>A0A9J6AWE1</accession>
<evidence type="ECO:0000313" key="2">
    <source>
        <dbReference type="Proteomes" id="UP000824120"/>
    </source>
</evidence>
<organism evidence="1 2">
    <name type="scientific">Solanum commersonii</name>
    <name type="common">Commerson's wild potato</name>
    <name type="synonym">Commerson's nightshade</name>
    <dbReference type="NCBI Taxonomy" id="4109"/>
    <lineage>
        <taxon>Eukaryota</taxon>
        <taxon>Viridiplantae</taxon>
        <taxon>Streptophyta</taxon>
        <taxon>Embryophyta</taxon>
        <taxon>Tracheophyta</taxon>
        <taxon>Spermatophyta</taxon>
        <taxon>Magnoliopsida</taxon>
        <taxon>eudicotyledons</taxon>
        <taxon>Gunneridae</taxon>
        <taxon>Pentapetalae</taxon>
        <taxon>asterids</taxon>
        <taxon>lamiids</taxon>
        <taxon>Solanales</taxon>
        <taxon>Solanaceae</taxon>
        <taxon>Solanoideae</taxon>
        <taxon>Solaneae</taxon>
        <taxon>Solanum</taxon>
    </lineage>
</organism>
<dbReference type="AlphaFoldDB" id="A0A9J6AWE1"/>
<reference evidence="1 2" key="1">
    <citation type="submission" date="2020-09" db="EMBL/GenBank/DDBJ databases">
        <title>De no assembly of potato wild relative species, Solanum commersonii.</title>
        <authorList>
            <person name="Cho K."/>
        </authorList>
    </citation>
    <scope>NUCLEOTIDE SEQUENCE [LARGE SCALE GENOMIC DNA]</scope>
    <source>
        <strain evidence="1">LZ3.2</strain>
        <tissue evidence="1">Leaf</tissue>
    </source>
</reference>